<comment type="caution">
    <text evidence="2">The sequence shown here is derived from an EMBL/GenBank/DDBJ whole genome shotgun (WGS) entry which is preliminary data.</text>
</comment>
<organism evidence="2">
    <name type="scientific">mine drainage metagenome</name>
    <dbReference type="NCBI Taxonomy" id="410659"/>
    <lineage>
        <taxon>unclassified sequences</taxon>
        <taxon>metagenomes</taxon>
        <taxon>ecological metagenomes</taxon>
    </lineage>
</organism>
<evidence type="ECO:0000313" key="2">
    <source>
        <dbReference type="EMBL" id="EQD34800.1"/>
    </source>
</evidence>
<gene>
    <name evidence="2" type="ORF">B2A_12658</name>
</gene>
<dbReference type="EMBL" id="AUZZ01009131">
    <property type="protein sequence ID" value="EQD34800.1"/>
    <property type="molecule type" value="Genomic_DNA"/>
</dbReference>
<proteinExistence type="predicted"/>
<dbReference type="NCBIfam" id="TIGR03071">
    <property type="entry name" value="couple_hipA"/>
    <property type="match status" value="1"/>
</dbReference>
<dbReference type="InterPro" id="IPR017508">
    <property type="entry name" value="HipA_N1"/>
</dbReference>
<accession>T0ZXZ2</accession>
<feature type="domain" description="HipA N-terminal subdomain 1" evidence="1">
    <location>
        <begin position="6"/>
        <end position="90"/>
    </location>
</feature>
<dbReference type="Pfam" id="PF13657">
    <property type="entry name" value="Couple_hipA"/>
    <property type="match status" value="1"/>
</dbReference>
<sequence>MNGEVLHVWHRDRLVGRLTEREVGSGFEFVYDPAWVAGGFRLSAALPLQTGAFGPDTPGTRFFGNLVPEGNQRDRWVRELRIDDNDFSLLEGSWVVT</sequence>
<reference evidence="2" key="1">
    <citation type="submission" date="2013-08" db="EMBL/GenBank/DDBJ databases">
        <authorList>
            <person name="Mendez C."/>
            <person name="Richter M."/>
            <person name="Ferrer M."/>
            <person name="Sanchez J."/>
        </authorList>
    </citation>
    <scope>NUCLEOTIDE SEQUENCE</scope>
</reference>
<reference evidence="2" key="2">
    <citation type="journal article" date="2014" name="ISME J.">
        <title>Microbial stratification in low pH oxic and suboxic macroscopic growths along an acid mine drainage.</title>
        <authorList>
            <person name="Mendez-Garcia C."/>
            <person name="Mesa V."/>
            <person name="Sprenger R.R."/>
            <person name="Richter M."/>
            <person name="Diez M.S."/>
            <person name="Solano J."/>
            <person name="Bargiela R."/>
            <person name="Golyshina O.V."/>
            <person name="Manteca A."/>
            <person name="Ramos J.L."/>
            <person name="Gallego J.R."/>
            <person name="Llorente I."/>
            <person name="Martins Dos Santos V.A."/>
            <person name="Jensen O.N."/>
            <person name="Pelaez A.I."/>
            <person name="Sanchez J."/>
            <person name="Ferrer M."/>
        </authorList>
    </citation>
    <scope>NUCLEOTIDE SEQUENCE</scope>
</reference>
<evidence type="ECO:0000259" key="1">
    <source>
        <dbReference type="Pfam" id="PF13657"/>
    </source>
</evidence>
<name>T0ZXZ2_9ZZZZ</name>
<protein>
    <submittedName>
        <fullName evidence="2">HipA</fullName>
    </submittedName>
</protein>
<dbReference type="AlphaFoldDB" id="T0ZXZ2"/>
<feature type="non-terminal residue" evidence="2">
    <location>
        <position position="97"/>
    </location>
</feature>